<dbReference type="PANTHER" id="PTHR15394">
    <property type="entry name" value="SERINE HYDROLASE RBBP9"/>
    <property type="match status" value="1"/>
</dbReference>
<dbReference type="AlphaFoldDB" id="A0A098GIC8"/>
<dbReference type="InterPro" id="IPR010662">
    <property type="entry name" value="RBBP9/YdeN"/>
</dbReference>
<dbReference type="KEGG" id="tmc:LMI_2476"/>
<sequence length="186" mass="21325">MTKRIIFIPGNSGGSPRDNWFPSVKKELEGFGLNVIAEEFPDNDLARASFWIPFLLNELQADENTLLVGHSSGAIAAMRFAEKYPLLGSVLVGAYYTDLNMEKEKLSGYFDSPWNWNNIRNNQQWITLFASQDDPWISIDEPRFIHKQLNCEYHEYTNQGHFGGDYEKLTFPELSLAIRRNLGMAL</sequence>
<reference evidence="2 4" key="3">
    <citation type="submission" date="2016-10" db="EMBL/GenBank/DDBJ databases">
        <authorList>
            <person name="Varghese N."/>
            <person name="Submissions S."/>
        </authorList>
    </citation>
    <scope>NUCLEOTIDE SEQUENCE [LARGE SCALE GENOMIC DNA]</scope>
    <source>
        <strain evidence="2 4">ATCC 33218</strain>
    </source>
</reference>
<dbReference type="PANTHER" id="PTHR15394:SF3">
    <property type="entry name" value="SERINE HYDROLASE RBBP9"/>
    <property type="match status" value="1"/>
</dbReference>
<dbReference type="PATRIC" id="fig|451.8.peg.2781"/>
<dbReference type="OrthoDB" id="9804993at2"/>
<reference evidence="3" key="1">
    <citation type="submission" date="2014-09" db="EMBL/GenBank/DDBJ databases">
        <authorList>
            <person name="Gomez-Valero L."/>
        </authorList>
    </citation>
    <scope>NUCLEOTIDE SEQUENCE [LARGE SCALE GENOMIC DNA]</scope>
    <source>
        <strain evidence="3">ATCC33218</strain>
    </source>
</reference>
<dbReference type="Proteomes" id="UP000032414">
    <property type="component" value="Chromosome I"/>
</dbReference>
<dbReference type="InterPro" id="IPR029058">
    <property type="entry name" value="AB_hydrolase_fold"/>
</dbReference>
<proteinExistence type="predicted"/>
<evidence type="ECO:0000313" key="2">
    <source>
        <dbReference type="EMBL" id="SCY22098.1"/>
    </source>
</evidence>
<gene>
    <name evidence="1" type="primary">RBBP</name>
    <name evidence="1" type="ORF">LMI_2476</name>
    <name evidence="2" type="ORF">SAMN02982997_01116</name>
</gene>
<dbReference type="SUPFAM" id="SSF53474">
    <property type="entry name" value="alpha/beta-Hydrolases"/>
    <property type="match status" value="1"/>
</dbReference>
<dbReference type="Pfam" id="PF06821">
    <property type="entry name" value="Ser_hydrolase"/>
    <property type="match status" value="1"/>
</dbReference>
<reference evidence="1" key="2">
    <citation type="submission" date="2014-09" db="EMBL/GenBank/DDBJ databases">
        <authorList>
            <person name="GOMEZ-VALERO Laura"/>
        </authorList>
    </citation>
    <scope>NUCLEOTIDE SEQUENCE</scope>
    <source>
        <strain evidence="1">ATCC33218</strain>
    </source>
</reference>
<dbReference type="EMBL" id="FMVN01000005">
    <property type="protein sequence ID" value="SCY22098.1"/>
    <property type="molecule type" value="Genomic_DNA"/>
</dbReference>
<name>A0A098GIC8_LEGMI</name>
<protein>
    <submittedName>
        <fullName evidence="1">Putative esterase</fullName>
        <ecNumber evidence="1">3.-.-.-</ecNumber>
    </submittedName>
</protein>
<dbReference type="Gene3D" id="3.40.50.1820">
    <property type="entry name" value="alpha/beta hydrolase"/>
    <property type="match status" value="1"/>
</dbReference>
<keyword evidence="4" id="KW-1185">Reference proteome</keyword>
<dbReference type="EMBL" id="LN614830">
    <property type="protein sequence ID" value="CEG61740.1"/>
    <property type="molecule type" value="Genomic_DNA"/>
</dbReference>
<dbReference type="EC" id="3.-.-.-" evidence="1"/>
<evidence type="ECO:0000313" key="3">
    <source>
        <dbReference type="Proteomes" id="UP000032414"/>
    </source>
</evidence>
<keyword evidence="1" id="KW-0378">Hydrolase</keyword>
<dbReference type="RefSeq" id="WP_045099931.1">
    <property type="nucleotide sequence ID" value="NZ_CP020614.1"/>
</dbReference>
<dbReference type="HOGENOM" id="CLU_088863_1_0_6"/>
<dbReference type="Proteomes" id="UP000182998">
    <property type="component" value="Unassembled WGS sequence"/>
</dbReference>
<accession>A0A098GIC8</accession>
<evidence type="ECO:0000313" key="1">
    <source>
        <dbReference type="EMBL" id="CEG61740.1"/>
    </source>
</evidence>
<organism evidence="1 3">
    <name type="scientific">Legionella micdadei</name>
    <name type="common">Tatlockia micdadei</name>
    <dbReference type="NCBI Taxonomy" id="451"/>
    <lineage>
        <taxon>Bacteria</taxon>
        <taxon>Pseudomonadati</taxon>
        <taxon>Pseudomonadota</taxon>
        <taxon>Gammaproteobacteria</taxon>
        <taxon>Legionellales</taxon>
        <taxon>Legionellaceae</taxon>
        <taxon>Legionella</taxon>
    </lineage>
</organism>
<dbReference type="STRING" id="451.B6N58_03815"/>
<evidence type="ECO:0000313" key="4">
    <source>
        <dbReference type="Proteomes" id="UP000182998"/>
    </source>
</evidence>
<dbReference type="GO" id="GO:0016787">
    <property type="term" value="F:hydrolase activity"/>
    <property type="evidence" value="ECO:0007669"/>
    <property type="project" value="UniProtKB-KW"/>
</dbReference>